<feature type="repeat" description="WD" evidence="3">
    <location>
        <begin position="277"/>
        <end position="316"/>
    </location>
</feature>
<gene>
    <name evidence="4" type="ORF">RDB_LOCUS102618</name>
</gene>
<dbReference type="InterPro" id="IPR020472">
    <property type="entry name" value="WD40_PAC1"/>
</dbReference>
<dbReference type="PRINTS" id="PR00320">
    <property type="entry name" value="GPROTEINBRPT"/>
</dbReference>
<sequence>SPQSAPSQDELVPQPTSAAYFSRSRLERRYLPTLFPQSYHIRIGWPPNPCVFSNYGRIDVAFGRARGWRVGARSKPRLPASPSPHATDYLVSGSANCTVRIWDLSNGRCMHIFGGHTSAVRCLAIVEPVWIDVNGQKEKWPKRTLIVTGSRDHTLRVWNLPQSGHPDYRCVGADGEDIDPAEDDASRNPYHVRLLSGHMHAVRALAAHGRTLISSSYDTTVRVWDIVTGECKWTLDGHSQKVYSVVLDIQRSQAISGSMDGTVRIWSLTTGQTLRTLTGHSSLVDLLGLSPTHLVSASADSTLRIWDPATGALQHTLSAHAGAITCFQHDEFKVLSGPDGTLKMWDVREGTIVRDMLTGITGVWQVVFEGRWCVAASDRQGQTYLDVWDFGSEDPEKELEAEKGD</sequence>
<evidence type="ECO:0000256" key="2">
    <source>
        <dbReference type="ARBA" id="ARBA00022737"/>
    </source>
</evidence>
<comment type="caution">
    <text evidence="4">The sequence shown here is derived from an EMBL/GenBank/DDBJ whole genome shotgun (WGS) entry which is preliminary data.</text>
</comment>
<evidence type="ECO:0000313" key="5">
    <source>
        <dbReference type="Proteomes" id="UP000663861"/>
    </source>
</evidence>
<reference evidence="4" key="1">
    <citation type="submission" date="2021-01" db="EMBL/GenBank/DDBJ databases">
        <authorList>
            <person name="Kaushik A."/>
        </authorList>
    </citation>
    <scope>NUCLEOTIDE SEQUENCE</scope>
    <source>
        <strain evidence="4">AG4-RS23</strain>
    </source>
</reference>
<accession>A0A8H3CJ50</accession>
<dbReference type="InterPro" id="IPR036322">
    <property type="entry name" value="WD40_repeat_dom_sf"/>
</dbReference>
<dbReference type="PROSITE" id="PS50082">
    <property type="entry name" value="WD_REPEATS_2"/>
    <property type="match status" value="5"/>
</dbReference>
<dbReference type="Proteomes" id="UP000663861">
    <property type="component" value="Unassembled WGS sequence"/>
</dbReference>
<dbReference type="AlphaFoldDB" id="A0A8H3CJ50"/>
<dbReference type="SUPFAM" id="SSF50978">
    <property type="entry name" value="WD40 repeat-like"/>
    <property type="match status" value="1"/>
</dbReference>
<dbReference type="InterPro" id="IPR001680">
    <property type="entry name" value="WD40_rpt"/>
</dbReference>
<feature type="non-terminal residue" evidence="4">
    <location>
        <position position="1"/>
    </location>
</feature>
<dbReference type="PROSITE" id="PS00678">
    <property type="entry name" value="WD_REPEATS_1"/>
    <property type="match status" value="2"/>
</dbReference>
<feature type="repeat" description="WD" evidence="3">
    <location>
        <begin position="195"/>
        <end position="234"/>
    </location>
</feature>
<evidence type="ECO:0000256" key="1">
    <source>
        <dbReference type="ARBA" id="ARBA00022574"/>
    </source>
</evidence>
<dbReference type="InterPro" id="IPR044715">
    <property type="entry name" value="WDR86-like"/>
</dbReference>
<dbReference type="PANTHER" id="PTHR44489:SF11">
    <property type="entry name" value="WD REPEAT DOMAIN 86"/>
    <property type="match status" value="1"/>
</dbReference>
<evidence type="ECO:0000256" key="3">
    <source>
        <dbReference type="PROSITE-ProRule" id="PRU00221"/>
    </source>
</evidence>
<dbReference type="PANTHER" id="PTHR44489">
    <property type="match status" value="1"/>
</dbReference>
<dbReference type="PROSITE" id="PS50294">
    <property type="entry name" value="WD_REPEATS_REGION"/>
    <property type="match status" value="3"/>
</dbReference>
<evidence type="ECO:0008006" key="6">
    <source>
        <dbReference type="Google" id="ProtNLM"/>
    </source>
</evidence>
<dbReference type="InterPro" id="IPR019775">
    <property type="entry name" value="WD40_repeat_CS"/>
</dbReference>
<dbReference type="Pfam" id="PF00400">
    <property type="entry name" value="WD40"/>
    <property type="match status" value="6"/>
</dbReference>
<dbReference type="InterPro" id="IPR015943">
    <property type="entry name" value="WD40/YVTN_repeat-like_dom_sf"/>
</dbReference>
<keyword evidence="2" id="KW-0677">Repeat</keyword>
<evidence type="ECO:0000313" key="4">
    <source>
        <dbReference type="EMBL" id="CAE6484306.1"/>
    </source>
</evidence>
<protein>
    <recommendedName>
        <fullName evidence="6">WD40 repeat-like protein</fullName>
    </recommendedName>
</protein>
<feature type="repeat" description="WD" evidence="3">
    <location>
        <begin position="141"/>
        <end position="160"/>
    </location>
</feature>
<dbReference type="SMART" id="SM00320">
    <property type="entry name" value="WD40"/>
    <property type="match status" value="6"/>
</dbReference>
<name>A0A8H3CJ50_9AGAM</name>
<feature type="repeat" description="WD" evidence="3">
    <location>
        <begin position="89"/>
        <end position="112"/>
    </location>
</feature>
<feature type="repeat" description="WD" evidence="3">
    <location>
        <begin position="235"/>
        <end position="276"/>
    </location>
</feature>
<keyword evidence="1 3" id="KW-0853">WD repeat</keyword>
<dbReference type="CDD" id="cd00200">
    <property type="entry name" value="WD40"/>
    <property type="match status" value="1"/>
</dbReference>
<organism evidence="4 5">
    <name type="scientific">Rhizoctonia solani</name>
    <dbReference type="NCBI Taxonomy" id="456999"/>
    <lineage>
        <taxon>Eukaryota</taxon>
        <taxon>Fungi</taxon>
        <taxon>Dikarya</taxon>
        <taxon>Basidiomycota</taxon>
        <taxon>Agaricomycotina</taxon>
        <taxon>Agaricomycetes</taxon>
        <taxon>Cantharellales</taxon>
        <taxon>Ceratobasidiaceae</taxon>
        <taxon>Rhizoctonia</taxon>
    </lineage>
</organism>
<dbReference type="EMBL" id="CAJMWY010002176">
    <property type="protein sequence ID" value="CAE6484306.1"/>
    <property type="molecule type" value="Genomic_DNA"/>
</dbReference>
<dbReference type="Gene3D" id="2.130.10.10">
    <property type="entry name" value="YVTN repeat-like/Quinoprotein amine dehydrogenase"/>
    <property type="match status" value="1"/>
</dbReference>
<proteinExistence type="predicted"/>